<dbReference type="Pfam" id="PF00910">
    <property type="entry name" value="RNA_helicase"/>
    <property type="match status" value="1"/>
</dbReference>
<feature type="domain" description="Helicase superfamily 3 single-stranded DNA/RNA virus" evidence="4">
    <location>
        <begin position="130"/>
        <end position="205"/>
    </location>
</feature>
<feature type="region of interest" description="Disordered" evidence="3">
    <location>
        <begin position="1"/>
        <end position="76"/>
    </location>
</feature>
<dbReference type="AlphaFoldDB" id="A0AAV8X0B7"/>
<keyword evidence="6" id="KW-1185">Reference proteome</keyword>
<evidence type="ECO:0000256" key="1">
    <source>
        <dbReference type="ARBA" id="ARBA00007712"/>
    </source>
</evidence>
<feature type="compositionally biased region" description="Low complexity" evidence="3">
    <location>
        <begin position="15"/>
        <end position="26"/>
    </location>
</feature>
<evidence type="ECO:0000313" key="6">
    <source>
        <dbReference type="Proteomes" id="UP001162156"/>
    </source>
</evidence>
<dbReference type="PANTHER" id="PTHR14270:SF0">
    <property type="entry name" value="NONSENSE-MEDIATED MRNA DECAY FACTOR SMG9"/>
    <property type="match status" value="1"/>
</dbReference>
<comment type="caution">
    <text evidence="5">The sequence shown here is derived from an EMBL/GenBank/DDBJ whole genome shotgun (WGS) entry which is preliminary data.</text>
</comment>
<dbReference type="Proteomes" id="UP001162156">
    <property type="component" value="Unassembled WGS sequence"/>
</dbReference>
<name>A0AAV8X0B7_9CUCU</name>
<dbReference type="EMBL" id="JANEYF010004054">
    <property type="protein sequence ID" value="KAJ8932350.1"/>
    <property type="molecule type" value="Genomic_DNA"/>
</dbReference>
<dbReference type="GO" id="GO:0000184">
    <property type="term" value="P:nuclear-transcribed mRNA catabolic process, nonsense-mediated decay"/>
    <property type="evidence" value="ECO:0007669"/>
    <property type="project" value="UniProtKB-KW"/>
</dbReference>
<proteinExistence type="inferred from homology"/>
<feature type="compositionally biased region" description="Polar residues" evidence="3">
    <location>
        <begin position="1"/>
        <end position="10"/>
    </location>
</feature>
<organism evidence="5 6">
    <name type="scientific">Rhamnusium bicolor</name>
    <dbReference type="NCBI Taxonomy" id="1586634"/>
    <lineage>
        <taxon>Eukaryota</taxon>
        <taxon>Metazoa</taxon>
        <taxon>Ecdysozoa</taxon>
        <taxon>Arthropoda</taxon>
        <taxon>Hexapoda</taxon>
        <taxon>Insecta</taxon>
        <taxon>Pterygota</taxon>
        <taxon>Neoptera</taxon>
        <taxon>Endopterygota</taxon>
        <taxon>Coleoptera</taxon>
        <taxon>Polyphaga</taxon>
        <taxon>Cucujiformia</taxon>
        <taxon>Chrysomeloidea</taxon>
        <taxon>Cerambycidae</taxon>
        <taxon>Lepturinae</taxon>
        <taxon>Rhagiini</taxon>
        <taxon>Rhamnusium</taxon>
    </lineage>
</organism>
<dbReference type="InterPro" id="IPR027417">
    <property type="entry name" value="P-loop_NTPase"/>
</dbReference>
<comment type="similarity">
    <text evidence="1">Belongs to the SMG9 family.</text>
</comment>
<dbReference type="GO" id="GO:0003723">
    <property type="term" value="F:RNA binding"/>
    <property type="evidence" value="ECO:0007669"/>
    <property type="project" value="InterPro"/>
</dbReference>
<dbReference type="PANTHER" id="PTHR14270">
    <property type="entry name" value="NONSENSE-MEDIATED MRNA DECAY FACTOR SMG9"/>
    <property type="match status" value="1"/>
</dbReference>
<gene>
    <name evidence="5" type="ORF">NQ314_014717</name>
</gene>
<sequence>MYATRESSSFGRGLFGSKSEGSSFSKFSKESSKEGTAATDAPPKKQPTILIKAREPTNDDIAAASPKRAQKEEISTNITIATSSKENEASAAPTLKQMTKSMKLIDEGVICTESLQDYVQENNDFLVVGVVGSHGVGKSTLLNLLSHNQVTEEIKKSVFKSVKKDDDNFDCQPFMSVAVLDDLVQSENKRTNLVSEFIPLENSGEIQSLQLTAFLMSVCHVLLVVQDWFFDSNVVSAEMLKPTISNPEDELIDHFPHLLLIHNRAQMEDFSPTRFKLIQQVELDLWGRSSVSFGITALHSLNIFEGNT</sequence>
<accession>A0AAV8X0B7</accession>
<protein>
    <recommendedName>
        <fullName evidence="4">Helicase superfamily 3 single-stranded DNA/RNA virus domain-containing protein</fullName>
    </recommendedName>
</protein>
<keyword evidence="2" id="KW-0866">Nonsense-mediated mRNA decay</keyword>
<evidence type="ECO:0000259" key="4">
    <source>
        <dbReference type="Pfam" id="PF00910"/>
    </source>
</evidence>
<evidence type="ECO:0000256" key="3">
    <source>
        <dbReference type="SAM" id="MobiDB-lite"/>
    </source>
</evidence>
<dbReference type="InterPro" id="IPR039177">
    <property type="entry name" value="SMG9"/>
</dbReference>
<dbReference type="InterPro" id="IPR000605">
    <property type="entry name" value="Helicase_SF3_ssDNA/RNA_vir"/>
</dbReference>
<evidence type="ECO:0000256" key="2">
    <source>
        <dbReference type="ARBA" id="ARBA00023161"/>
    </source>
</evidence>
<dbReference type="Gene3D" id="3.40.50.300">
    <property type="entry name" value="P-loop containing nucleotide triphosphate hydrolases"/>
    <property type="match status" value="1"/>
</dbReference>
<reference evidence="5" key="1">
    <citation type="journal article" date="2023" name="Insect Mol. Biol.">
        <title>Genome sequencing provides insights into the evolution of gene families encoding plant cell wall-degrading enzymes in longhorned beetles.</title>
        <authorList>
            <person name="Shin N.R."/>
            <person name="Okamura Y."/>
            <person name="Kirsch R."/>
            <person name="Pauchet Y."/>
        </authorList>
    </citation>
    <scope>NUCLEOTIDE SEQUENCE</scope>
    <source>
        <strain evidence="5">RBIC_L_NR</strain>
    </source>
</reference>
<dbReference type="SUPFAM" id="SSF52540">
    <property type="entry name" value="P-loop containing nucleoside triphosphate hydrolases"/>
    <property type="match status" value="1"/>
</dbReference>
<evidence type="ECO:0000313" key="5">
    <source>
        <dbReference type="EMBL" id="KAJ8932350.1"/>
    </source>
</evidence>
<dbReference type="GO" id="GO:0003724">
    <property type="term" value="F:RNA helicase activity"/>
    <property type="evidence" value="ECO:0007669"/>
    <property type="project" value="InterPro"/>
</dbReference>